<keyword evidence="3" id="KW-0808">Transferase</keyword>
<dbReference type="Proteomes" id="UP000268829">
    <property type="component" value="Unassembled WGS sequence"/>
</dbReference>
<dbReference type="GO" id="GO:0061504">
    <property type="term" value="P:cyclic threonylcarbamoyladenosine biosynthetic process"/>
    <property type="evidence" value="ECO:0007669"/>
    <property type="project" value="TreeGrafter"/>
</dbReference>
<dbReference type="SUPFAM" id="SSF69572">
    <property type="entry name" value="Activating enzymes of the ubiquitin-like proteins"/>
    <property type="match status" value="1"/>
</dbReference>
<evidence type="ECO:0000259" key="2">
    <source>
        <dbReference type="Pfam" id="PF26398"/>
    </source>
</evidence>
<protein>
    <submittedName>
        <fullName evidence="3">ThiF family adenylyltransferase</fullName>
    </submittedName>
</protein>
<proteinExistence type="predicted"/>
<feature type="domain" description="Cap2 central linker" evidence="2">
    <location>
        <begin position="133"/>
        <end position="340"/>
    </location>
</feature>
<dbReference type="Pfam" id="PF00899">
    <property type="entry name" value="ThiF"/>
    <property type="match status" value="1"/>
</dbReference>
<dbReference type="AlphaFoldDB" id="A0A3M8AZV2"/>
<gene>
    <name evidence="3" type="ORF">EDM57_12290</name>
</gene>
<dbReference type="InterPro" id="IPR000594">
    <property type="entry name" value="ThiF_NAD_FAD-bd"/>
</dbReference>
<dbReference type="InterPro" id="IPR045886">
    <property type="entry name" value="ThiF/MoeB/HesA"/>
</dbReference>
<organism evidence="3 4">
    <name type="scientific">Brevibacillus gelatini</name>
    <dbReference type="NCBI Taxonomy" id="1655277"/>
    <lineage>
        <taxon>Bacteria</taxon>
        <taxon>Bacillati</taxon>
        <taxon>Bacillota</taxon>
        <taxon>Bacilli</taxon>
        <taxon>Bacillales</taxon>
        <taxon>Paenibacillaceae</taxon>
        <taxon>Brevibacillus</taxon>
    </lineage>
</organism>
<dbReference type="InterPro" id="IPR058964">
    <property type="entry name" value="Cap2_linker"/>
</dbReference>
<feature type="domain" description="THIF-type NAD/FAD binding fold" evidence="1">
    <location>
        <begin position="355"/>
        <end position="483"/>
    </location>
</feature>
<dbReference type="Pfam" id="PF26398">
    <property type="entry name" value="Cap2_linker"/>
    <property type="match status" value="1"/>
</dbReference>
<evidence type="ECO:0000313" key="4">
    <source>
        <dbReference type="Proteomes" id="UP000268829"/>
    </source>
</evidence>
<dbReference type="PANTHER" id="PTHR43267">
    <property type="entry name" value="TRNA THREONYLCARBAMOYLADENOSINE DEHYDRATASE"/>
    <property type="match status" value="1"/>
</dbReference>
<dbReference type="GO" id="GO:0061503">
    <property type="term" value="F:tRNA threonylcarbamoyladenosine dehydratase"/>
    <property type="evidence" value="ECO:0007669"/>
    <property type="project" value="TreeGrafter"/>
</dbReference>
<accession>A0A3M8AZV2</accession>
<comment type="caution">
    <text evidence="3">The sequence shown here is derived from an EMBL/GenBank/DDBJ whole genome shotgun (WGS) entry which is preliminary data.</text>
</comment>
<dbReference type="InterPro" id="IPR035985">
    <property type="entry name" value="Ubiquitin-activating_enz"/>
</dbReference>
<dbReference type="GO" id="GO:0008641">
    <property type="term" value="F:ubiquitin-like modifier activating enzyme activity"/>
    <property type="evidence" value="ECO:0007669"/>
    <property type="project" value="InterPro"/>
</dbReference>
<dbReference type="EMBL" id="RHHS01000028">
    <property type="protein sequence ID" value="RNB56580.1"/>
    <property type="molecule type" value="Genomic_DNA"/>
</dbReference>
<dbReference type="PANTHER" id="PTHR43267:SF1">
    <property type="entry name" value="TRNA THREONYLCARBAMOYLADENOSINE DEHYDRATASE"/>
    <property type="match status" value="1"/>
</dbReference>
<keyword evidence="3" id="KW-0548">Nucleotidyltransferase</keyword>
<reference evidence="3 4" key="1">
    <citation type="submission" date="2018-10" db="EMBL/GenBank/DDBJ databases">
        <title>Phylogenomics of Brevibacillus.</title>
        <authorList>
            <person name="Dunlap C."/>
        </authorList>
    </citation>
    <scope>NUCLEOTIDE SEQUENCE [LARGE SCALE GENOMIC DNA]</scope>
    <source>
        <strain evidence="3 4">DSM 100115</strain>
    </source>
</reference>
<keyword evidence="4" id="KW-1185">Reference proteome</keyword>
<name>A0A3M8AZV2_9BACL</name>
<evidence type="ECO:0000259" key="1">
    <source>
        <dbReference type="Pfam" id="PF00899"/>
    </source>
</evidence>
<dbReference type="GO" id="GO:0016779">
    <property type="term" value="F:nucleotidyltransferase activity"/>
    <property type="evidence" value="ECO:0007669"/>
    <property type="project" value="UniProtKB-KW"/>
</dbReference>
<sequence length="588" mass="67582">MEAVNGVELLHDFRWDPLFNKWVLFAALTVDTDPHGRIPVQTKWYIHVDNSYPQGEIEFFPATDDGISLTFPHQNYNGDTETDRPWRKGKICLDPVIRVFGRTGYDFGPHDEENRLVWHFERAKAWILAASRDSLQSNGDPFELPQFRTDASSIIAFSESPTTFDKWNESSYTYGLVEFVRIKDDPKIFVTKSFKTLGGREVYKPKWGKAFSVENANTRGLWIKLNAVPVIDPWQAPMSWHELCQVCNSQGIDLMEIIKNAARLFRDGRPHYVLLGFPIPEKVGELPCIRFWQAFQLPVLSSGNRVPNGFRKGEKGYWYRDRTQILRGSETITWIHSENWHRNEIFNRGKLPPGITNTSILQIGVGALGSVVAEQLVRADVQNLTLMDGDKLHIGNLTRHTLGLLDLKDNKAEAVAKRLNQSVPHSNVNSISGYLPCDSAELLNQYQVILDCTGEDDVLFKLEKTTWKKPKTFISASLGFAAKRLFIYCQKGDEFSTAAFFRIMKPWLERERESYDIEEMPREGIGCWHPVFPARIDDIWMMSGIVIKSIEKFIQSPPKKPTLLVYEQKWQNGFFHGVELVYQEDENE</sequence>
<dbReference type="Gene3D" id="3.40.50.720">
    <property type="entry name" value="NAD(P)-binding Rossmann-like Domain"/>
    <property type="match status" value="1"/>
</dbReference>
<evidence type="ECO:0000313" key="3">
    <source>
        <dbReference type="EMBL" id="RNB56580.1"/>
    </source>
</evidence>